<comment type="caution">
    <text evidence="1">The sequence shown here is derived from an EMBL/GenBank/DDBJ whole genome shotgun (WGS) entry which is preliminary data.</text>
</comment>
<organism evidence="1 2">
    <name type="scientific">Nocardioides bruguierae</name>
    <dbReference type="NCBI Taxonomy" id="2945102"/>
    <lineage>
        <taxon>Bacteria</taxon>
        <taxon>Bacillati</taxon>
        <taxon>Actinomycetota</taxon>
        <taxon>Actinomycetes</taxon>
        <taxon>Propionibacteriales</taxon>
        <taxon>Nocardioidaceae</taxon>
        <taxon>Nocardioides</taxon>
    </lineage>
</organism>
<evidence type="ECO:0000313" key="1">
    <source>
        <dbReference type="EMBL" id="MCM0620399.1"/>
    </source>
</evidence>
<sequence length="211" mass="23467">MSTDAATTEQTPDKADFWFDPLCPFAWISSRWILEVEKVRDVEVEWHIMSLAYLNQDKDIPEDYRTMLEGAWGPVRIAMKVSQDHGQEKLAELYTAMGTRIHNEKRGWKDDEVLLEALEAVGLPAEYLAAKDDDSLDAAIATSHHEGMDQVGTEVGTPTIAVNGTAFFGPVMSAIPKGEQAGTVWDGAVAMASFPHFYELKRTRTGDLDFS</sequence>
<proteinExistence type="predicted"/>
<dbReference type="Proteomes" id="UP001139485">
    <property type="component" value="Unassembled WGS sequence"/>
</dbReference>
<protein>
    <submittedName>
        <fullName evidence="1">DsbA family protein</fullName>
    </submittedName>
</protein>
<dbReference type="Pfam" id="PF22234">
    <property type="entry name" value="Rv2466c-like"/>
    <property type="match status" value="1"/>
</dbReference>
<name>A0A9X2D980_9ACTN</name>
<dbReference type="InterPro" id="IPR053977">
    <property type="entry name" value="Rv2466c-like"/>
</dbReference>
<reference evidence="1" key="1">
    <citation type="submission" date="2022-05" db="EMBL/GenBank/DDBJ databases">
        <authorList>
            <person name="Tuo L."/>
        </authorList>
    </citation>
    <scope>NUCLEOTIDE SEQUENCE</scope>
    <source>
        <strain evidence="1">BSK12Z-4</strain>
    </source>
</reference>
<dbReference type="Gene3D" id="3.40.30.10">
    <property type="entry name" value="Glutaredoxin"/>
    <property type="match status" value="1"/>
</dbReference>
<accession>A0A9X2D980</accession>
<dbReference type="SUPFAM" id="SSF52833">
    <property type="entry name" value="Thioredoxin-like"/>
    <property type="match status" value="1"/>
</dbReference>
<gene>
    <name evidence="1" type="ORF">M8330_08825</name>
</gene>
<dbReference type="InterPro" id="IPR036249">
    <property type="entry name" value="Thioredoxin-like_sf"/>
</dbReference>
<dbReference type="AlphaFoldDB" id="A0A9X2D980"/>
<dbReference type="RefSeq" id="WP_250827038.1">
    <property type="nucleotide sequence ID" value="NZ_JAMOIL010000010.1"/>
</dbReference>
<evidence type="ECO:0000313" key="2">
    <source>
        <dbReference type="Proteomes" id="UP001139485"/>
    </source>
</evidence>
<dbReference type="EMBL" id="JAMOIL010000010">
    <property type="protein sequence ID" value="MCM0620399.1"/>
    <property type="molecule type" value="Genomic_DNA"/>
</dbReference>
<keyword evidence="2" id="KW-1185">Reference proteome</keyword>